<dbReference type="Pfam" id="PF02661">
    <property type="entry name" value="Fic"/>
    <property type="match status" value="1"/>
</dbReference>
<organism evidence="2 3">
    <name type="scientific">Mycobacterium tuberculosis</name>
    <dbReference type="NCBI Taxonomy" id="1773"/>
    <lineage>
        <taxon>Bacteria</taxon>
        <taxon>Bacillati</taxon>
        <taxon>Actinomycetota</taxon>
        <taxon>Actinomycetes</taxon>
        <taxon>Mycobacteriales</taxon>
        <taxon>Mycobacteriaceae</taxon>
        <taxon>Mycobacterium</taxon>
        <taxon>Mycobacterium tuberculosis complex</taxon>
    </lineage>
</organism>
<proteinExistence type="predicted"/>
<evidence type="ECO:0000313" key="2">
    <source>
        <dbReference type="EMBL" id="MBP0683888.1"/>
    </source>
</evidence>
<dbReference type="Gene3D" id="1.10.3290.10">
    <property type="entry name" value="Fido-like domain"/>
    <property type="match status" value="1"/>
</dbReference>
<accession>A0ABD4Q5P3</accession>
<dbReference type="AlphaFoldDB" id="A0ABD4Q5P3"/>
<name>A0ABD4Q5P3_MYCTX</name>
<evidence type="ECO:0000313" key="3">
    <source>
        <dbReference type="Proteomes" id="UP000671119"/>
    </source>
</evidence>
<dbReference type="InterPro" id="IPR003812">
    <property type="entry name" value="Fido"/>
</dbReference>
<sequence length="99" mass="11557">MAYRWVHTDDWTGRQLGIVVHADLVRIHPFTDGNGRTTRLLADLVYATVQNPTELQYDWELDKLRLRRTTSRLRPRPGHCGARRLHRCAAHRDIGRLSC</sequence>
<dbReference type="SUPFAM" id="SSF140931">
    <property type="entry name" value="Fic-like"/>
    <property type="match status" value="1"/>
</dbReference>
<evidence type="ECO:0000259" key="1">
    <source>
        <dbReference type="PROSITE" id="PS51459"/>
    </source>
</evidence>
<feature type="domain" description="Fido" evidence="1">
    <location>
        <begin position="1"/>
        <end position="91"/>
    </location>
</feature>
<dbReference type="PROSITE" id="PS51459">
    <property type="entry name" value="FIDO"/>
    <property type="match status" value="1"/>
</dbReference>
<reference evidence="2 3" key="1">
    <citation type="submission" date="2021-03" db="EMBL/GenBank/DDBJ databases">
        <title>Whole Genome Sequencing of Mycobacterium tuberculosis clinical isolates from Arunachal Pradesh, India.</title>
        <authorList>
            <person name="Singh S."/>
            <person name="Mudliar S.R."/>
            <person name="Kulsum U."/>
            <person name="Rufai S.B."/>
            <person name="Singh P.K."/>
            <person name="Umpo M."/>
            <person name="Nyori M."/>
        </authorList>
    </citation>
    <scope>NUCLEOTIDE SEQUENCE [LARGE SCALE GENOMIC DNA]</scope>
    <source>
        <strain evidence="2 3">OMICS/BPL/0142/20/SP</strain>
    </source>
</reference>
<protein>
    <submittedName>
        <fullName evidence="2">Fic family protein</fullName>
    </submittedName>
</protein>
<dbReference type="Proteomes" id="UP000671119">
    <property type="component" value="Unassembled WGS sequence"/>
</dbReference>
<gene>
    <name evidence="2" type="ORF">J8J21_12280</name>
</gene>
<comment type="caution">
    <text evidence="2">The sequence shown here is derived from an EMBL/GenBank/DDBJ whole genome shotgun (WGS) entry which is preliminary data.</text>
</comment>
<dbReference type="InterPro" id="IPR036597">
    <property type="entry name" value="Fido-like_dom_sf"/>
</dbReference>
<dbReference type="EMBL" id="JAGIZI010000018">
    <property type="protein sequence ID" value="MBP0683888.1"/>
    <property type="molecule type" value="Genomic_DNA"/>
</dbReference>